<feature type="domain" description="HTH tetR-type" evidence="3">
    <location>
        <begin position="14"/>
        <end position="74"/>
    </location>
</feature>
<keyword evidence="5" id="KW-1185">Reference proteome</keyword>
<accession>A0A1H8PB08</accession>
<dbReference type="PANTHER" id="PTHR43479">
    <property type="entry name" value="ACREF/ENVCD OPERON REPRESSOR-RELATED"/>
    <property type="match status" value="1"/>
</dbReference>
<dbReference type="SUPFAM" id="SSF46689">
    <property type="entry name" value="Homeodomain-like"/>
    <property type="match status" value="1"/>
</dbReference>
<dbReference type="RefSeq" id="WP_066664384.1">
    <property type="nucleotide sequence ID" value="NZ_CP011402.1"/>
</dbReference>
<dbReference type="PANTHER" id="PTHR43479:SF7">
    <property type="entry name" value="TETR-FAMILY TRANSCRIPTIONAL REGULATOR"/>
    <property type="match status" value="1"/>
</dbReference>
<dbReference type="InterPro" id="IPR050624">
    <property type="entry name" value="HTH-type_Tx_Regulator"/>
</dbReference>
<gene>
    <name evidence="4" type="ORF">SAMN02910314_00083</name>
</gene>
<dbReference type="Gene3D" id="1.10.357.10">
    <property type="entry name" value="Tetracycline Repressor, domain 2"/>
    <property type="match status" value="1"/>
</dbReference>
<evidence type="ECO:0000256" key="2">
    <source>
        <dbReference type="PROSITE-ProRule" id="PRU00335"/>
    </source>
</evidence>
<dbReference type="PROSITE" id="PS50977">
    <property type="entry name" value="HTH_TETR_2"/>
    <property type="match status" value="1"/>
</dbReference>
<proteinExistence type="predicted"/>
<evidence type="ECO:0000256" key="1">
    <source>
        <dbReference type="ARBA" id="ARBA00023125"/>
    </source>
</evidence>
<organism evidence="4 5">
    <name type="scientific">Denitrobacterium detoxificans</name>
    <dbReference type="NCBI Taxonomy" id="79604"/>
    <lineage>
        <taxon>Bacteria</taxon>
        <taxon>Bacillati</taxon>
        <taxon>Actinomycetota</taxon>
        <taxon>Coriobacteriia</taxon>
        <taxon>Eggerthellales</taxon>
        <taxon>Eggerthellaceae</taxon>
        <taxon>Denitrobacterium</taxon>
    </lineage>
</organism>
<dbReference type="Pfam" id="PF14278">
    <property type="entry name" value="TetR_C_8"/>
    <property type="match status" value="1"/>
</dbReference>
<feature type="DNA-binding region" description="H-T-H motif" evidence="2">
    <location>
        <begin position="37"/>
        <end position="56"/>
    </location>
</feature>
<protein>
    <submittedName>
        <fullName evidence="4">Transcriptional regulator, TetR family</fullName>
    </submittedName>
</protein>
<evidence type="ECO:0000313" key="4">
    <source>
        <dbReference type="EMBL" id="SEO38818.1"/>
    </source>
</evidence>
<dbReference type="InterPro" id="IPR009057">
    <property type="entry name" value="Homeodomain-like_sf"/>
</dbReference>
<dbReference type="InterPro" id="IPR001647">
    <property type="entry name" value="HTH_TetR"/>
</dbReference>
<dbReference type="OrthoDB" id="3181973at2"/>
<keyword evidence="1 2" id="KW-0238">DNA-binding</keyword>
<evidence type="ECO:0000259" key="3">
    <source>
        <dbReference type="PROSITE" id="PS50977"/>
    </source>
</evidence>
<dbReference type="InterPro" id="IPR039532">
    <property type="entry name" value="TetR_C_Firmicutes"/>
</dbReference>
<dbReference type="EMBL" id="FOEC01000001">
    <property type="protein sequence ID" value="SEO38818.1"/>
    <property type="molecule type" value="Genomic_DNA"/>
</dbReference>
<sequence length="194" mass="22212">MPAIERHPRDSRLRYTKDCLYDSFLQFLAEKPVNDITVIEVCERAGVSRKTFYKYYSDQFALLLAMQNDLFEDYKDLLDGKPADITTLTPELVAFVDHNRVLVKAAFANRGEGNFVDRVLEDLFARYHAAWEAANPKLSSADVEFLFHFVVSGLFGIVRHWLMDHPQLSCQEITQRTATLLHVADPHRSAAFTG</sequence>
<dbReference type="AlphaFoldDB" id="A0A1H8PB08"/>
<dbReference type="GO" id="GO:0003677">
    <property type="term" value="F:DNA binding"/>
    <property type="evidence" value="ECO:0007669"/>
    <property type="project" value="UniProtKB-UniRule"/>
</dbReference>
<name>A0A1H8PB08_9ACTN</name>
<dbReference type="Proteomes" id="UP000182975">
    <property type="component" value="Unassembled WGS sequence"/>
</dbReference>
<reference evidence="5" key="1">
    <citation type="submission" date="2016-10" db="EMBL/GenBank/DDBJ databases">
        <authorList>
            <person name="Varghese N."/>
        </authorList>
    </citation>
    <scope>NUCLEOTIDE SEQUENCE [LARGE SCALE GENOMIC DNA]</scope>
    <source>
        <strain evidence="5">DSM 21843</strain>
    </source>
</reference>
<evidence type="ECO:0000313" key="5">
    <source>
        <dbReference type="Proteomes" id="UP000182975"/>
    </source>
</evidence>
<dbReference type="Pfam" id="PF00440">
    <property type="entry name" value="TetR_N"/>
    <property type="match status" value="1"/>
</dbReference>